<evidence type="ECO:0000313" key="8">
    <source>
        <dbReference type="EMBL" id="KAL3695321.1"/>
    </source>
</evidence>
<sequence length="2060" mass="233992">MSSSSETEWNTEEEDIIPLRTEQTWSLRDGNLRDPVLSMYRTAIPMFDTLARQPTSTSLSPYDILTDLAHVMANISFKQLMDISSVCRADIRKLVHYNQTVVPSQENSHTPVQTPNVPPRRATPPTNPRTETDTVPTRTLSSIPARVVQTNTAVPPAPTTASVFLIRRTEPTVSITIEGSLIPDCRIDSGPSVNCMSKETMLTLGLRGLVPTPILLRMADGRKNRPLGEIRDVPTLIGEHTYLVTYIIMDLPQPAQFAVLLGMPWLVDSDAHTSWKSGKLTFGSSRNPSTLRMYNTEDPSPRVDTDGVLLMDGITSTWHSNQDEDDDLIAFISNCFLIDTITDDDAPVPRRSIWTPAIRANRFQRRRRDLRSRCFLVRPSVDNDPPTEMTPLVHGLINGEETLTPEARPIHQTTTSDAMELPCFNIDILEDDDFGLDTHSEEEDPDGPESILSDETPIPRRLLTQAMKDKTNEELLTIITSEELQQHNVPPATVSMQYTRRGPTEDSFPCPLLAVIDLDDGEEPVSKDSDRPASEEDDSPTPELTDEELKKFSSDSTPKRQQMEYRRDCRFKTPSVTWIYRVMKPHGTLKSLPMFLSNSKRRSRKYSGNTERWLPYGYKELLGVNPVACQHRIVLRPDSQPVRAKPYRMNPRYAQKVKEELDKLLECKFIYPVQETEWASPILVVPKKDTGKIRFCVDFRSLNQRTVPDPFPIPFTDLLLDEVARCDMYSFMDGFSGYNQIAIAPEDQLKTTFVTQWGTFAYRVMPFGLCNAPATFQRYMMNSFVNLGDIMKLYLDDLCAHSSSDAHAAALESILEACLQARISLNPAKCFFGVACGPLLGHLVSKDGTMVDPRKVEVIEMMIPPETVRELRRFLGCIGYYRIYRRFIFRYVVITKPLTDLLQVKVEFFLNKQCQAAFEILKRKLMEAPILRAPDWGLPFHVLVDTSTTATGAVLSQVDERNKDHAIYYASRQSSHSRSNTSQGRNHSNADFLSRLLGTPSTTGINTDTTDHHLFLVTMQSSWRSQMEHYLTTGNVPRDLHPSKAKTFQLNALPFTMIGGQLFQMGADHVLRRCVKHEEIPVALRACHTDEAGGHFSSELTALKIYLTGYWWPSVHKDAELYCKRCDACQRQGRPKSRYTALLSHLFAGRPFQKWGIDYIGEIHPPTRHTGHRYIIVAIDYVTKWAEARSFARATGASTIQFLQENIISRFGVPLTIITDNGTHFLNDAVAEVTGAYGKQHRFSTPYHPQTNGQVERTNGILTQILRKTVSLNPTDWDKKLIGALWAYRTIFKVTTGQTPFQLVYGQEAILPIEFIVPTLRVLTGYEPPRSRLFTGKPLEAAQFNEGEAIEERVHGLHHLDEKRLEALYNQYVIQARRKESYDAKRKVPNIRTGDLVLQWNDRISKFPSKFGVKWLGPYLVQETFSNGTVQLTTLQEKFLPTRTNVEKLRVYNPHYVPKRMETTKVPSETRNIFQISSELDVHAKDCRCSTHKSPCTTPLMAWDNPIRSRRPRTSPVTHKPRTSPVTQKTWSIPVTQCSWSISVTQCSWSISVTQCSWSIPVTQYSWSVSETQCSWRIPVIPSPWQTPKSRSSMVTRTPWPPTDTYRAQIREERLLAWPSHTDEDGARNKNRRTPGLVNVRFDLAYIPPIMTHADKNLLRKVRTEQLEQKAACFHGLRVPDESGPATQINPLTDDDSTHRGINTKTRRVRRSETTQPFESIRPPLSQETPAHNVASIIMQSLKTSNSAPTTPTVRAIVNEAAIHQAFEQLRAVQTSVDRLSESIARVEAARERRRLQKNTPTAEEKNLAIVVYREQLVRMVKMTRENPFAPGVHIPRTQLFMLSTLPTAIIGNLESSNLLHFLGDVYTVPKEPDAWEEYLLDEVSIQTNFIECPRPPGCKSGPATIRITEGSIRERFGIQRDAKDAKIPWSAEVDPYPVVLGTPAGGVTSFYKNNNGFNVKHICWSPMDACARNFITLLGFSNQYLPMLYTAALFDSVLSGVQYDFAPYIFARLRDTLRHFRSTTTVIRDSKKRPFFMWPLMTELLITKWPGIVTREVTM</sequence>
<evidence type="ECO:0000256" key="2">
    <source>
        <dbReference type="ARBA" id="ARBA00022695"/>
    </source>
</evidence>
<feature type="region of interest" description="Disordered" evidence="6">
    <location>
        <begin position="1678"/>
        <end position="1727"/>
    </location>
</feature>
<evidence type="ECO:0000313" key="9">
    <source>
        <dbReference type="Proteomes" id="UP001633002"/>
    </source>
</evidence>
<feature type="region of interest" description="Disordered" evidence="6">
    <location>
        <begin position="102"/>
        <end position="137"/>
    </location>
</feature>
<dbReference type="InterPro" id="IPR050951">
    <property type="entry name" value="Retrovirus_Pol_polyprotein"/>
</dbReference>
<feature type="compositionally biased region" description="Polar residues" evidence="6">
    <location>
        <begin position="102"/>
        <end position="113"/>
    </location>
</feature>
<feature type="compositionally biased region" description="Acidic residues" evidence="6">
    <location>
        <begin position="435"/>
        <end position="447"/>
    </location>
</feature>
<keyword evidence="5" id="KW-0511">Multifunctional enzyme</keyword>
<dbReference type="CDD" id="cd01647">
    <property type="entry name" value="RT_LTR"/>
    <property type="match status" value="1"/>
</dbReference>
<dbReference type="InterPro" id="IPR036397">
    <property type="entry name" value="RNaseH_sf"/>
</dbReference>
<feature type="domain" description="Integrase catalytic" evidence="7">
    <location>
        <begin position="1147"/>
        <end position="1308"/>
    </location>
</feature>
<feature type="region of interest" description="Disordered" evidence="6">
    <location>
        <begin position="435"/>
        <end position="459"/>
    </location>
</feature>
<dbReference type="InterPro" id="IPR043502">
    <property type="entry name" value="DNA/RNA_pol_sf"/>
</dbReference>
<dbReference type="Pfam" id="PF17919">
    <property type="entry name" value="RT_RNaseH_2"/>
    <property type="match status" value="1"/>
</dbReference>
<proteinExistence type="predicted"/>
<keyword evidence="2" id="KW-0548">Nucleotidyltransferase</keyword>
<evidence type="ECO:0000256" key="4">
    <source>
        <dbReference type="ARBA" id="ARBA00022759"/>
    </source>
</evidence>
<dbReference type="PROSITE" id="PS50994">
    <property type="entry name" value="INTEGRASE"/>
    <property type="match status" value="1"/>
</dbReference>
<reference evidence="8 9" key="1">
    <citation type="submission" date="2024-09" db="EMBL/GenBank/DDBJ databases">
        <title>Chromosome-scale assembly of Riccia sorocarpa.</title>
        <authorList>
            <person name="Paukszto L."/>
        </authorList>
    </citation>
    <scope>NUCLEOTIDE SEQUENCE [LARGE SCALE GENOMIC DNA]</scope>
    <source>
        <strain evidence="8">LP-2024</strain>
        <tissue evidence="8">Aerial parts of the thallus</tissue>
    </source>
</reference>
<dbReference type="InterPro" id="IPR001584">
    <property type="entry name" value="Integrase_cat-core"/>
</dbReference>
<feature type="compositionally biased region" description="Basic and acidic residues" evidence="6">
    <location>
        <begin position="524"/>
        <end position="534"/>
    </location>
</feature>
<feature type="region of interest" description="Disordered" evidence="6">
    <location>
        <begin position="1501"/>
        <end position="1528"/>
    </location>
</feature>
<feature type="compositionally biased region" description="Basic and acidic residues" evidence="6">
    <location>
        <begin position="547"/>
        <end position="566"/>
    </location>
</feature>
<dbReference type="InterPro" id="IPR041577">
    <property type="entry name" value="RT_RNaseH_2"/>
</dbReference>
<evidence type="ECO:0000256" key="1">
    <source>
        <dbReference type="ARBA" id="ARBA00022679"/>
    </source>
</evidence>
<evidence type="ECO:0000256" key="5">
    <source>
        <dbReference type="ARBA" id="ARBA00023268"/>
    </source>
</evidence>
<dbReference type="Proteomes" id="UP001633002">
    <property type="component" value="Unassembled WGS sequence"/>
</dbReference>
<keyword evidence="4" id="KW-0378">Hydrolase</keyword>
<dbReference type="InterPro" id="IPR000477">
    <property type="entry name" value="RT_dom"/>
</dbReference>
<gene>
    <name evidence="8" type="ORF">R1sor_009397</name>
</gene>
<dbReference type="GO" id="GO:0004519">
    <property type="term" value="F:endonuclease activity"/>
    <property type="evidence" value="ECO:0007669"/>
    <property type="project" value="UniProtKB-KW"/>
</dbReference>
<accession>A0ABD3HZ35</accession>
<keyword evidence="9" id="KW-1185">Reference proteome</keyword>
<keyword evidence="4" id="KW-0255">Endonuclease</keyword>
<evidence type="ECO:0000259" key="7">
    <source>
        <dbReference type="PROSITE" id="PS50994"/>
    </source>
</evidence>
<protein>
    <recommendedName>
        <fullName evidence="7">Integrase catalytic domain-containing protein</fullName>
    </recommendedName>
</protein>
<dbReference type="Gene3D" id="1.10.340.70">
    <property type="match status" value="1"/>
</dbReference>
<dbReference type="InterPro" id="IPR041588">
    <property type="entry name" value="Integrase_H2C2"/>
</dbReference>
<name>A0ABD3HZ35_9MARC</name>
<dbReference type="Pfam" id="PF00078">
    <property type="entry name" value="RVT_1"/>
    <property type="match status" value="1"/>
</dbReference>
<feature type="region of interest" description="Disordered" evidence="6">
    <location>
        <begin position="517"/>
        <end position="566"/>
    </location>
</feature>
<dbReference type="InterPro" id="IPR021109">
    <property type="entry name" value="Peptidase_aspartic_dom_sf"/>
</dbReference>
<dbReference type="Pfam" id="PF00665">
    <property type="entry name" value="rve"/>
    <property type="match status" value="1"/>
</dbReference>
<comment type="caution">
    <text evidence="8">The sequence shown here is derived from an EMBL/GenBank/DDBJ whole genome shotgun (WGS) entry which is preliminary data.</text>
</comment>
<dbReference type="InterPro" id="IPR043128">
    <property type="entry name" value="Rev_trsase/Diguanyl_cyclase"/>
</dbReference>
<dbReference type="FunFam" id="3.30.70.270:FF:000020">
    <property type="entry name" value="Transposon Tf2-6 polyprotein-like Protein"/>
    <property type="match status" value="1"/>
</dbReference>
<feature type="compositionally biased region" description="Acidic residues" evidence="6">
    <location>
        <begin position="535"/>
        <end position="546"/>
    </location>
</feature>
<dbReference type="PANTHER" id="PTHR37984:SF5">
    <property type="entry name" value="PROTEIN NYNRIN-LIKE"/>
    <property type="match status" value="1"/>
</dbReference>
<keyword evidence="1" id="KW-0808">Transferase</keyword>
<dbReference type="CDD" id="cd00303">
    <property type="entry name" value="retropepsin_like"/>
    <property type="match status" value="1"/>
</dbReference>
<dbReference type="SUPFAM" id="SSF56672">
    <property type="entry name" value="DNA/RNA polymerases"/>
    <property type="match status" value="1"/>
</dbReference>
<dbReference type="Gene3D" id="3.30.420.10">
    <property type="entry name" value="Ribonuclease H-like superfamily/Ribonuclease H"/>
    <property type="match status" value="1"/>
</dbReference>
<dbReference type="Gene3D" id="3.10.10.10">
    <property type="entry name" value="HIV Type 1 Reverse Transcriptase, subunit A, domain 1"/>
    <property type="match status" value="1"/>
</dbReference>
<dbReference type="GO" id="GO:0016779">
    <property type="term" value="F:nucleotidyltransferase activity"/>
    <property type="evidence" value="ECO:0007669"/>
    <property type="project" value="UniProtKB-KW"/>
</dbReference>
<dbReference type="InterPro" id="IPR012337">
    <property type="entry name" value="RNaseH-like_sf"/>
</dbReference>
<feature type="compositionally biased region" description="Pro residues" evidence="6">
    <location>
        <begin position="116"/>
        <end position="127"/>
    </location>
</feature>
<keyword evidence="3" id="KW-0540">Nuclease</keyword>
<dbReference type="Gene3D" id="2.40.70.10">
    <property type="entry name" value="Acid Proteases"/>
    <property type="match status" value="1"/>
</dbReference>
<dbReference type="PANTHER" id="PTHR37984">
    <property type="entry name" value="PROTEIN CBG26694"/>
    <property type="match status" value="1"/>
</dbReference>
<evidence type="ECO:0000256" key="3">
    <source>
        <dbReference type="ARBA" id="ARBA00022722"/>
    </source>
</evidence>
<dbReference type="SUPFAM" id="SSF53098">
    <property type="entry name" value="Ribonuclease H-like"/>
    <property type="match status" value="1"/>
</dbReference>
<dbReference type="Pfam" id="PF17921">
    <property type="entry name" value="Integrase_H2C2"/>
    <property type="match status" value="1"/>
</dbReference>
<dbReference type="EMBL" id="JBJQOH010000002">
    <property type="protein sequence ID" value="KAL3695321.1"/>
    <property type="molecule type" value="Genomic_DNA"/>
</dbReference>
<dbReference type="Gene3D" id="3.30.70.270">
    <property type="match status" value="2"/>
</dbReference>
<evidence type="ECO:0000256" key="6">
    <source>
        <dbReference type="SAM" id="MobiDB-lite"/>
    </source>
</evidence>
<organism evidence="8 9">
    <name type="scientific">Riccia sorocarpa</name>
    <dbReference type="NCBI Taxonomy" id="122646"/>
    <lineage>
        <taxon>Eukaryota</taxon>
        <taxon>Viridiplantae</taxon>
        <taxon>Streptophyta</taxon>
        <taxon>Embryophyta</taxon>
        <taxon>Marchantiophyta</taxon>
        <taxon>Marchantiopsida</taxon>
        <taxon>Marchantiidae</taxon>
        <taxon>Marchantiales</taxon>
        <taxon>Ricciaceae</taxon>
        <taxon>Riccia</taxon>
    </lineage>
</organism>